<dbReference type="Proteomes" id="UP000762676">
    <property type="component" value="Unassembled WGS sequence"/>
</dbReference>
<evidence type="ECO:0000313" key="2">
    <source>
        <dbReference type="Proteomes" id="UP000762676"/>
    </source>
</evidence>
<gene>
    <name evidence="1" type="ORF">ElyMa_004586300</name>
</gene>
<name>A0AAV4HUG0_9GAST</name>
<reference evidence="1 2" key="1">
    <citation type="journal article" date="2021" name="Elife">
        <title>Chloroplast acquisition without the gene transfer in kleptoplastic sea slugs, Plakobranchus ocellatus.</title>
        <authorList>
            <person name="Maeda T."/>
            <person name="Takahashi S."/>
            <person name="Yoshida T."/>
            <person name="Shimamura S."/>
            <person name="Takaki Y."/>
            <person name="Nagai Y."/>
            <person name="Toyoda A."/>
            <person name="Suzuki Y."/>
            <person name="Arimoto A."/>
            <person name="Ishii H."/>
            <person name="Satoh N."/>
            <person name="Nishiyama T."/>
            <person name="Hasebe M."/>
            <person name="Maruyama T."/>
            <person name="Minagawa J."/>
            <person name="Obokata J."/>
            <person name="Shigenobu S."/>
        </authorList>
    </citation>
    <scope>NUCLEOTIDE SEQUENCE [LARGE SCALE GENOMIC DNA]</scope>
</reference>
<dbReference type="AlphaFoldDB" id="A0AAV4HUG0"/>
<keyword evidence="2" id="KW-1185">Reference proteome</keyword>
<evidence type="ECO:0000313" key="1">
    <source>
        <dbReference type="EMBL" id="GFS01609.1"/>
    </source>
</evidence>
<sequence length="280" mass="31668">MMANYCSQELECERIIVESEDTDVLLLSMFHFARLKRFCEIFVRRGGRYVHVHTVVLRLAEKCNVSMQTITAALLSGFALTGCDTVSYPFRRGKKRAAKIILSSPLCLEVFSDFEAVAPDIEGPVLDEARNFMIRLDNKEAISSLNILRQHMFAQNKSELRSLPPTEDAFKQHVLRALYQLRWWKHAHESNPIIPSVTEFGRNVLNNCLVPITTLLLQFPTYIDVPSFCKCKSSKCQSSRCSCVKADVICTIACACATSADGCSREQVVEVEESESEHEF</sequence>
<accession>A0AAV4HUG0</accession>
<proteinExistence type="predicted"/>
<dbReference type="PANTHER" id="PTHR46704:SF9">
    <property type="entry name" value="BHLH DOMAIN-CONTAINING PROTEIN"/>
    <property type="match status" value="1"/>
</dbReference>
<comment type="caution">
    <text evidence="1">The sequence shown here is derived from an EMBL/GenBank/DDBJ whole genome shotgun (WGS) entry which is preliminary data.</text>
</comment>
<dbReference type="PANTHER" id="PTHR46704">
    <property type="entry name" value="CXC DOMAIN-CONTAINING PROTEIN-RELATED"/>
    <property type="match status" value="1"/>
</dbReference>
<organism evidence="1 2">
    <name type="scientific">Elysia marginata</name>
    <dbReference type="NCBI Taxonomy" id="1093978"/>
    <lineage>
        <taxon>Eukaryota</taxon>
        <taxon>Metazoa</taxon>
        <taxon>Spiralia</taxon>
        <taxon>Lophotrochozoa</taxon>
        <taxon>Mollusca</taxon>
        <taxon>Gastropoda</taxon>
        <taxon>Heterobranchia</taxon>
        <taxon>Euthyneura</taxon>
        <taxon>Panpulmonata</taxon>
        <taxon>Sacoglossa</taxon>
        <taxon>Placobranchoidea</taxon>
        <taxon>Plakobranchidae</taxon>
        <taxon>Elysia</taxon>
    </lineage>
</organism>
<protein>
    <submittedName>
        <fullName evidence="1">Metallothionein-like protein 3B</fullName>
    </submittedName>
</protein>
<dbReference type="EMBL" id="BMAT01009210">
    <property type="protein sequence ID" value="GFS01609.1"/>
    <property type="molecule type" value="Genomic_DNA"/>
</dbReference>